<accession>A0A934TSL3</accession>
<evidence type="ECO:0000313" key="2">
    <source>
        <dbReference type="Proteomes" id="UP000630528"/>
    </source>
</evidence>
<dbReference type="Proteomes" id="UP000630528">
    <property type="component" value="Unassembled WGS sequence"/>
</dbReference>
<dbReference type="RefSeq" id="WP_201168732.1">
    <property type="nucleotide sequence ID" value="NZ_JAEPWM010000002.1"/>
</dbReference>
<comment type="caution">
    <text evidence="1">The sequence shown here is derived from an EMBL/GenBank/DDBJ whole genome shotgun (WGS) entry which is preliminary data.</text>
</comment>
<evidence type="ECO:0000313" key="1">
    <source>
        <dbReference type="EMBL" id="MBK6006241.1"/>
    </source>
</evidence>
<reference evidence="1" key="1">
    <citation type="journal article" date="2012" name="J. Microbiol. Biotechnol.">
        <title>Ramlibacter ginsenosidimutans sp. nov., with ginsenoside-converting activity.</title>
        <authorList>
            <person name="Wang L."/>
            <person name="An D.S."/>
            <person name="Kim S.G."/>
            <person name="Jin F.X."/>
            <person name="Kim S.C."/>
            <person name="Lee S.T."/>
            <person name="Im W.T."/>
        </authorList>
    </citation>
    <scope>NUCLEOTIDE SEQUENCE</scope>
    <source>
        <strain evidence="1">KACC 17527</strain>
    </source>
</reference>
<name>A0A934TSL3_9BURK</name>
<dbReference type="AlphaFoldDB" id="A0A934TSL3"/>
<reference evidence="1" key="2">
    <citation type="submission" date="2021-01" db="EMBL/GenBank/DDBJ databases">
        <authorList>
            <person name="Kang M."/>
        </authorList>
    </citation>
    <scope>NUCLEOTIDE SEQUENCE</scope>
    <source>
        <strain evidence="1">KACC 17527</strain>
    </source>
</reference>
<proteinExistence type="predicted"/>
<sequence length="65" mass="7067">MDILNATRPAARVVRLQSHLQELLRITAANWGLDPPVEGPFLPPARLAPARAVAPVWNPPPSLRA</sequence>
<organism evidence="1 2">
    <name type="scientific">Ramlibacter ginsenosidimutans</name>
    <dbReference type="NCBI Taxonomy" id="502333"/>
    <lineage>
        <taxon>Bacteria</taxon>
        <taxon>Pseudomonadati</taxon>
        <taxon>Pseudomonadota</taxon>
        <taxon>Betaproteobacteria</taxon>
        <taxon>Burkholderiales</taxon>
        <taxon>Comamonadaceae</taxon>
        <taxon>Ramlibacter</taxon>
    </lineage>
</organism>
<protein>
    <submittedName>
        <fullName evidence="1">Uncharacterized protein</fullName>
    </submittedName>
</protein>
<gene>
    <name evidence="1" type="ORF">JJB11_09080</name>
</gene>
<keyword evidence="2" id="KW-1185">Reference proteome</keyword>
<dbReference type="EMBL" id="JAEPWM010000002">
    <property type="protein sequence ID" value="MBK6006241.1"/>
    <property type="molecule type" value="Genomic_DNA"/>
</dbReference>